<dbReference type="Gene3D" id="1.20.144.10">
    <property type="entry name" value="Phosphatidic acid phosphatase type 2/haloperoxidase"/>
    <property type="match status" value="1"/>
</dbReference>
<name>A0A562SMI2_CHIJA</name>
<dbReference type="AlphaFoldDB" id="A0A562SMI2"/>
<gene>
    <name evidence="3" type="ORF">LX66_5091</name>
</gene>
<reference evidence="3 4" key="1">
    <citation type="journal article" date="2013" name="Stand. Genomic Sci.">
        <title>Genomic Encyclopedia of Type Strains, Phase I: The one thousand microbial genomes (KMG-I) project.</title>
        <authorList>
            <person name="Kyrpides N.C."/>
            <person name="Woyke T."/>
            <person name="Eisen J.A."/>
            <person name="Garrity G."/>
            <person name="Lilburn T.G."/>
            <person name="Beck B.J."/>
            <person name="Whitman W.B."/>
            <person name="Hugenholtz P."/>
            <person name="Klenk H.P."/>
        </authorList>
    </citation>
    <scope>NUCLEOTIDE SEQUENCE [LARGE SCALE GENOMIC DNA]</scope>
    <source>
        <strain evidence="3 4">DSM 13484</strain>
    </source>
</reference>
<dbReference type="CDD" id="cd01610">
    <property type="entry name" value="PAP2_like"/>
    <property type="match status" value="1"/>
</dbReference>
<dbReference type="OrthoDB" id="9806134at2"/>
<evidence type="ECO:0000313" key="3">
    <source>
        <dbReference type="EMBL" id="TWI82517.1"/>
    </source>
</evidence>
<dbReference type="SMART" id="SM00014">
    <property type="entry name" value="acidPPc"/>
    <property type="match status" value="1"/>
</dbReference>
<dbReference type="Pfam" id="PF01569">
    <property type="entry name" value="PAP2"/>
    <property type="match status" value="1"/>
</dbReference>
<sequence>MPATVRSLFLLCACFCCHLAGAAQTKDTTLPPLQIPVDTTGSDVYNVKLKYELPAGAAFIVGSAFGFKALDKASEFSASDLLTLNPDDVNSFDRPVIFRDPAGFAQAQKNSDLFLNISIMSPLLLALDKHVRRDWLDLIALYLTTHAVDNTVYFATAFSVRRPRPFTYNHALPVEERIGLAKSNSFFSGHVSFSATSTFFLVKVYTDYRQIKGWKRLLLYTAAAVPPSLVGYYRMKAARHFKTDVILGFLVGAGSGILVPELHRHKNRDKRVSLSPFYAPQHSGVSLKIALR</sequence>
<evidence type="ECO:0000256" key="1">
    <source>
        <dbReference type="SAM" id="SignalP"/>
    </source>
</evidence>
<feature type="domain" description="Phosphatidic acid phosphatase type 2/haloperoxidase" evidence="2">
    <location>
        <begin position="138"/>
        <end position="260"/>
    </location>
</feature>
<dbReference type="EMBL" id="VLLG01000006">
    <property type="protein sequence ID" value="TWI82517.1"/>
    <property type="molecule type" value="Genomic_DNA"/>
</dbReference>
<keyword evidence="4" id="KW-1185">Reference proteome</keyword>
<organism evidence="3 4">
    <name type="scientific">Chitinophaga japonensis</name>
    <name type="common">Flexibacter japonensis</name>
    <dbReference type="NCBI Taxonomy" id="104662"/>
    <lineage>
        <taxon>Bacteria</taxon>
        <taxon>Pseudomonadati</taxon>
        <taxon>Bacteroidota</taxon>
        <taxon>Chitinophagia</taxon>
        <taxon>Chitinophagales</taxon>
        <taxon>Chitinophagaceae</taxon>
        <taxon>Chitinophaga</taxon>
    </lineage>
</organism>
<feature type="chain" id="PRO_5021933290" evidence="1">
    <location>
        <begin position="23"/>
        <end position="292"/>
    </location>
</feature>
<comment type="caution">
    <text evidence="3">The sequence shown here is derived from an EMBL/GenBank/DDBJ whole genome shotgun (WGS) entry which is preliminary data.</text>
</comment>
<dbReference type="Proteomes" id="UP000316778">
    <property type="component" value="Unassembled WGS sequence"/>
</dbReference>
<evidence type="ECO:0000259" key="2">
    <source>
        <dbReference type="SMART" id="SM00014"/>
    </source>
</evidence>
<dbReference type="SUPFAM" id="SSF48317">
    <property type="entry name" value="Acid phosphatase/Vanadium-dependent haloperoxidase"/>
    <property type="match status" value="1"/>
</dbReference>
<proteinExistence type="predicted"/>
<feature type="signal peptide" evidence="1">
    <location>
        <begin position="1"/>
        <end position="22"/>
    </location>
</feature>
<dbReference type="RefSeq" id="WP_158642758.1">
    <property type="nucleotide sequence ID" value="NZ_BAAAFY010000006.1"/>
</dbReference>
<keyword evidence="1" id="KW-0732">Signal</keyword>
<dbReference type="InterPro" id="IPR000326">
    <property type="entry name" value="PAP2/HPO"/>
</dbReference>
<accession>A0A562SMI2</accession>
<protein>
    <submittedName>
        <fullName evidence="3">Membrane-associated phospholipid phosphatase</fullName>
    </submittedName>
</protein>
<dbReference type="InterPro" id="IPR036938">
    <property type="entry name" value="PAP2/HPO_sf"/>
</dbReference>
<evidence type="ECO:0000313" key="4">
    <source>
        <dbReference type="Proteomes" id="UP000316778"/>
    </source>
</evidence>